<evidence type="ECO:0000313" key="2">
    <source>
        <dbReference type="Proteomes" id="UP000235786"/>
    </source>
</evidence>
<keyword evidence="2" id="KW-1185">Reference proteome</keyword>
<dbReference type="EMBL" id="KZ613959">
    <property type="protein sequence ID" value="PMD32385.1"/>
    <property type="molecule type" value="Genomic_DNA"/>
</dbReference>
<gene>
    <name evidence="1" type="ORF">L207DRAFT_590676</name>
</gene>
<dbReference type="AlphaFoldDB" id="A0A2J6R1J9"/>
<sequence length="352" mass="38148">MAAPVKSQSSFVPTAFNDTSPTALETFLNAFNATQLQDFAATHNLDLSLLKAPVSSAGSTGSSTISTNASPLVVGNPKDVPDLFYRPINPDFIDPESILPELKGLSPAETIKTLVKKFKKDPYPANRAALNSAVHRATRVSAADSEVAAAIEEVKAVFAGQGVSEQGAKAVDDIWMPWKEINYSGASLYLDMPPNYIYSGYNWVGSNMNDAISSIKMGVSSTELGGHVILFENSDFWGRYLNYTLNSPGEDDVGYVGSSFNDITSSILISRRFANETPAIPLSAHISQASISAIVNRQQDVRSSGNTTFTWDLMPTGPYSSSDWHPNAPGRIFIYLIVPIQVNTNQWFFGGW</sequence>
<dbReference type="Proteomes" id="UP000235786">
    <property type="component" value="Unassembled WGS sequence"/>
</dbReference>
<dbReference type="SUPFAM" id="SSF49695">
    <property type="entry name" value="gamma-Crystallin-like"/>
    <property type="match status" value="1"/>
</dbReference>
<organism evidence="1 2">
    <name type="scientific">Hyaloscypha variabilis (strain UAMH 11265 / GT02V1 / F)</name>
    <name type="common">Meliniomyces variabilis</name>
    <dbReference type="NCBI Taxonomy" id="1149755"/>
    <lineage>
        <taxon>Eukaryota</taxon>
        <taxon>Fungi</taxon>
        <taxon>Dikarya</taxon>
        <taxon>Ascomycota</taxon>
        <taxon>Pezizomycotina</taxon>
        <taxon>Leotiomycetes</taxon>
        <taxon>Helotiales</taxon>
        <taxon>Hyaloscyphaceae</taxon>
        <taxon>Hyaloscypha</taxon>
        <taxon>Hyaloscypha variabilis</taxon>
    </lineage>
</organism>
<dbReference type="Gene3D" id="2.60.20.10">
    <property type="entry name" value="Crystallins"/>
    <property type="match status" value="1"/>
</dbReference>
<dbReference type="InterPro" id="IPR011024">
    <property type="entry name" value="G_crystallin-like"/>
</dbReference>
<dbReference type="OrthoDB" id="10573418at2759"/>
<protein>
    <submittedName>
        <fullName evidence="1">Uncharacterized protein</fullName>
    </submittedName>
</protein>
<proteinExistence type="predicted"/>
<accession>A0A2J6R1J9</accession>
<reference evidence="1 2" key="1">
    <citation type="submission" date="2016-04" db="EMBL/GenBank/DDBJ databases">
        <title>A degradative enzymes factory behind the ericoid mycorrhizal symbiosis.</title>
        <authorList>
            <consortium name="DOE Joint Genome Institute"/>
            <person name="Martino E."/>
            <person name="Morin E."/>
            <person name="Grelet G."/>
            <person name="Kuo A."/>
            <person name="Kohler A."/>
            <person name="Daghino S."/>
            <person name="Barry K."/>
            <person name="Choi C."/>
            <person name="Cichocki N."/>
            <person name="Clum A."/>
            <person name="Copeland A."/>
            <person name="Hainaut M."/>
            <person name="Haridas S."/>
            <person name="Labutti K."/>
            <person name="Lindquist E."/>
            <person name="Lipzen A."/>
            <person name="Khouja H.-R."/>
            <person name="Murat C."/>
            <person name="Ohm R."/>
            <person name="Olson A."/>
            <person name="Spatafora J."/>
            <person name="Veneault-Fourrey C."/>
            <person name="Henrissat B."/>
            <person name="Grigoriev I."/>
            <person name="Martin F."/>
            <person name="Perotto S."/>
        </authorList>
    </citation>
    <scope>NUCLEOTIDE SEQUENCE [LARGE SCALE GENOMIC DNA]</scope>
    <source>
        <strain evidence="1 2">F</strain>
    </source>
</reference>
<evidence type="ECO:0000313" key="1">
    <source>
        <dbReference type="EMBL" id="PMD32385.1"/>
    </source>
</evidence>
<name>A0A2J6R1J9_HYAVF</name>